<feature type="transmembrane region" description="Helical" evidence="1">
    <location>
        <begin position="282"/>
        <end position="306"/>
    </location>
</feature>
<accession>A0A2T4S9C1</accession>
<gene>
    <name evidence="2" type="ORF">BUZ61_09395</name>
</gene>
<keyword evidence="1" id="KW-1133">Transmembrane helix</keyword>
<dbReference type="Proteomes" id="UP000240400">
    <property type="component" value="Unassembled WGS sequence"/>
</dbReference>
<dbReference type="InterPro" id="IPR004445">
    <property type="entry name" value="GltS"/>
</dbReference>
<feature type="transmembrane region" description="Helical" evidence="1">
    <location>
        <begin position="178"/>
        <end position="199"/>
    </location>
</feature>
<feature type="transmembrane region" description="Helical" evidence="1">
    <location>
        <begin position="105"/>
        <end position="130"/>
    </location>
</feature>
<feature type="transmembrane region" description="Helical" evidence="1">
    <location>
        <begin position="406"/>
        <end position="429"/>
    </location>
</feature>
<feature type="transmembrane region" description="Helical" evidence="1">
    <location>
        <begin position="248"/>
        <end position="270"/>
    </location>
</feature>
<feature type="transmembrane region" description="Helical" evidence="1">
    <location>
        <begin position="342"/>
        <end position="361"/>
    </location>
</feature>
<feature type="transmembrane region" description="Helical" evidence="1">
    <location>
        <begin position="54"/>
        <end position="76"/>
    </location>
</feature>
<protein>
    <submittedName>
        <fullName evidence="2">Sodium:glutamate symporter</fullName>
    </submittedName>
</protein>
<dbReference type="AlphaFoldDB" id="A0A2T4S9C1"/>
<comment type="caution">
    <text evidence="2">The sequence shown here is derived from an EMBL/GenBank/DDBJ whole genome shotgun (WGS) entry which is preliminary data.</text>
</comment>
<evidence type="ECO:0000256" key="1">
    <source>
        <dbReference type="SAM" id="Phobius"/>
    </source>
</evidence>
<feature type="transmembrane region" description="Helical" evidence="1">
    <location>
        <begin position="21"/>
        <end position="42"/>
    </location>
</feature>
<sequence length="470" mass="51423">MLSFFLIIGMILRAKLKFLQKIFLPASVIGGFIGLILGPIVLGNHAILPLPKEWINTYALLPGILIVPVVAAVPLGMKFKSWKRKKGATINKNNSKPSSHVLRNIAVMTGVLFIISQGQNFLGVFMNWLYKITGFTTDAYPTFGIEVGGGFSGGHGTAGVLGSLLESMNQPYWETAQGITVTTATFGIIGGILIGVFIINMGARKKYTKFLDSPGDFPEEMKKGYQSDVEKQDLFGKETTLSSSIDTLAFHLAFVLGGSGLAYGLLQIIKYYNVPIISDVPIWAYAIIVMYLVWWIVCGLGLSWIIDDKITSKISSMFTDFAVVAAIASMPVQAVLSYFTPILIMMIIIGAFTVFGTYWLSKKFFQDYWIEKSVAILGTSSGVFITGLLLLKMADPEFKSPVLNEFSIGYSINSVVAFIVYPFLFGLLINNGLFQGILIPTTLIIIGAILIFIGKPKKLNNVKSRGALYD</sequence>
<evidence type="ECO:0000313" key="3">
    <source>
        <dbReference type="Proteomes" id="UP000240400"/>
    </source>
</evidence>
<dbReference type="Pfam" id="PF03616">
    <property type="entry name" value="Glt_symporter"/>
    <property type="match status" value="1"/>
</dbReference>
<reference evidence="2 3" key="1">
    <citation type="journal article" date="2016" name="Front. Microbiol.">
        <title>Comprehensive Phylogenetic Analysis of Bovine Non-aureus Staphylococci Species Based on Whole-Genome Sequencing.</title>
        <authorList>
            <person name="Naushad S."/>
            <person name="Barkema H.W."/>
            <person name="Luby C."/>
            <person name="Condas L.A."/>
            <person name="Nobrega D.B."/>
            <person name="Carson D.A."/>
            <person name="De Buck J."/>
        </authorList>
    </citation>
    <scope>NUCLEOTIDE SEQUENCE [LARGE SCALE GENOMIC DNA]</scope>
    <source>
        <strain evidence="2 3">SNUC 4337</strain>
    </source>
</reference>
<dbReference type="GO" id="GO:0015501">
    <property type="term" value="F:glutamate:sodium symporter activity"/>
    <property type="evidence" value="ECO:0007669"/>
    <property type="project" value="InterPro"/>
</dbReference>
<keyword evidence="1" id="KW-0472">Membrane</keyword>
<feature type="transmembrane region" description="Helical" evidence="1">
    <location>
        <begin position="436"/>
        <end position="454"/>
    </location>
</feature>
<dbReference type="EMBL" id="PZHR01000049">
    <property type="protein sequence ID" value="PTK58444.1"/>
    <property type="molecule type" value="Genomic_DNA"/>
</dbReference>
<feature type="transmembrane region" description="Helical" evidence="1">
    <location>
        <begin position="318"/>
        <end position="336"/>
    </location>
</feature>
<evidence type="ECO:0000313" key="2">
    <source>
        <dbReference type="EMBL" id="PTK58444.1"/>
    </source>
</evidence>
<proteinExistence type="predicted"/>
<name>A0A2T4S9C1_9STAP</name>
<organism evidence="2 3">
    <name type="scientific">Staphylococcus nepalensis</name>
    <dbReference type="NCBI Taxonomy" id="214473"/>
    <lineage>
        <taxon>Bacteria</taxon>
        <taxon>Bacillati</taxon>
        <taxon>Bacillota</taxon>
        <taxon>Bacilli</taxon>
        <taxon>Bacillales</taxon>
        <taxon>Staphylococcaceae</taxon>
        <taxon>Staphylococcus</taxon>
    </lineage>
</organism>
<keyword evidence="1" id="KW-0812">Transmembrane</keyword>
<feature type="transmembrane region" description="Helical" evidence="1">
    <location>
        <begin position="373"/>
        <end position="394"/>
    </location>
</feature>
<dbReference type="GO" id="GO:0015813">
    <property type="term" value="P:L-glutamate transmembrane transport"/>
    <property type="evidence" value="ECO:0007669"/>
    <property type="project" value="InterPro"/>
</dbReference>
<dbReference type="PANTHER" id="PTHR36178:SF1">
    <property type="entry name" value="SODIUM_GLUTAMATE SYMPORTER"/>
    <property type="match status" value="1"/>
</dbReference>
<dbReference type="PANTHER" id="PTHR36178">
    <property type="entry name" value="SLR0625 PROTEIN"/>
    <property type="match status" value="1"/>
</dbReference>
<dbReference type="OrthoDB" id="9801557at2"/>
<dbReference type="GO" id="GO:0016020">
    <property type="term" value="C:membrane"/>
    <property type="evidence" value="ECO:0007669"/>
    <property type="project" value="InterPro"/>
</dbReference>